<dbReference type="EMBL" id="LAZR01011914">
    <property type="protein sequence ID" value="KKM54006.1"/>
    <property type="molecule type" value="Genomic_DNA"/>
</dbReference>
<feature type="transmembrane region" description="Helical" evidence="1">
    <location>
        <begin position="7"/>
        <end position="26"/>
    </location>
</feature>
<feature type="transmembrane region" description="Helical" evidence="1">
    <location>
        <begin position="32"/>
        <end position="56"/>
    </location>
</feature>
<protein>
    <submittedName>
        <fullName evidence="2">Uncharacterized protein</fullName>
    </submittedName>
</protein>
<proteinExistence type="predicted"/>
<keyword evidence="1" id="KW-0812">Transmembrane</keyword>
<dbReference type="AlphaFoldDB" id="A0A0F9L5Q7"/>
<evidence type="ECO:0000256" key="1">
    <source>
        <dbReference type="SAM" id="Phobius"/>
    </source>
</evidence>
<evidence type="ECO:0000313" key="2">
    <source>
        <dbReference type="EMBL" id="KKM54006.1"/>
    </source>
</evidence>
<keyword evidence="1" id="KW-0472">Membrane</keyword>
<reference evidence="2" key="1">
    <citation type="journal article" date="2015" name="Nature">
        <title>Complex archaea that bridge the gap between prokaryotes and eukaryotes.</title>
        <authorList>
            <person name="Spang A."/>
            <person name="Saw J.H."/>
            <person name="Jorgensen S.L."/>
            <person name="Zaremba-Niedzwiedzka K."/>
            <person name="Martijn J."/>
            <person name="Lind A.E."/>
            <person name="van Eijk R."/>
            <person name="Schleper C."/>
            <person name="Guy L."/>
            <person name="Ettema T.J."/>
        </authorList>
    </citation>
    <scope>NUCLEOTIDE SEQUENCE</scope>
</reference>
<sequence length="61" mass="7031">MYKYRKVGIGGRSVSLVSSTGSWIIWFVKRLIFVTAIFPLILSWCKTVFGYIFLAVKLKKL</sequence>
<keyword evidence="1" id="KW-1133">Transmembrane helix</keyword>
<accession>A0A0F9L5Q7</accession>
<comment type="caution">
    <text evidence="2">The sequence shown here is derived from an EMBL/GenBank/DDBJ whole genome shotgun (WGS) entry which is preliminary data.</text>
</comment>
<name>A0A0F9L5Q7_9ZZZZ</name>
<organism evidence="2">
    <name type="scientific">marine sediment metagenome</name>
    <dbReference type="NCBI Taxonomy" id="412755"/>
    <lineage>
        <taxon>unclassified sequences</taxon>
        <taxon>metagenomes</taxon>
        <taxon>ecological metagenomes</taxon>
    </lineage>
</organism>
<gene>
    <name evidence="2" type="ORF">LCGC14_1553890</name>
</gene>